<sequence length="991" mass="112471">MTYKEIEESYRETSPGQFAAFMYMIKKAISARESSPFEASYALCRIAYSEVRECRRTGMKGASMDDGERQRLIMSAKVVACALVLLCESRSRKEARTISLLFLEYSSYLNSCKYDLTGLAVKCGCYAMTAPGFSWSMIETSIGIDILIYKMLEHAKFDMSHELEEIIIDRAGSVCLKDGKLHISSALSRDPDITAFSNHDKTVEVCTRNIRDERLKASNIDDISAVDYFASTFIRAQDASRKMKPKKNGKELVRYGKYSIVLKEGRKDDAGLKYLECTALGTQYDGICEIKEEELAKGIYTHDLIDYLYEQDAIENAELVDEEEPPLFSIREAYKAYCKKRADADVIEKRVYEAKVIDIYKGTTPDKDRVRLISDKGYAGLMRVDGNYKKDDIIIVYTVSVRFHGSELFINMGKPAFDYDEKPGRFDGDSILNDFTVTVKDAISNLDSSSKAADTPSSVHDDIVKQISTILSLSKTDDSMERFRNLLSAAFILNAVEDIEGRDTVLARAEFLGQCLRAAEGIPVKDKRTSIKLDEKEKWIINALGFLDRPENTSEIASLIQNASDGDEKEIAKLLMIHSLSRSNPDDFKYTSGNIRKRICDILGVGDHFRGTEYKGGGKYGKGELANVEFKASYVMSNKDGKPDIYQQGRGQVLEAVCGFMNKNGGTVYIGVNNYGDPLTAENYGLKGDLAWFGKNFNTVKILRSNQLGHSIPQPEDLDSYCRFLNYEIELYFKPSVRNCITISPTDDMDAIKIDVRPSEFEIVKLYEDNTWTEGTAYVRNGEETLPMSRHDQEQRLMQLRSVGKVEQFILTLTEAIDKKRKVILKGYASSNSNQVKDRIIVPINLVYNNENLWAYDLEKKETREFRLSRISDIETDIEDAGYSHAFKKGEADVFRWINPKVNYHIKLKMSIAALNCLREEYSDTKNLPESELYQVSPERWILDTTLHGLGAVRRFYLGLADQIDILDTEDADKLREEIRVFVGKNIQHRC</sequence>
<reference evidence="3" key="1">
    <citation type="submission" date="2020-10" db="EMBL/GenBank/DDBJ databases">
        <authorList>
            <person name="Gilroy R."/>
        </authorList>
    </citation>
    <scope>NUCLEOTIDE SEQUENCE</scope>
    <source>
        <strain evidence="3">B1-13419</strain>
    </source>
</reference>
<dbReference type="EMBL" id="JADIMD010000056">
    <property type="protein sequence ID" value="MBO8474471.1"/>
    <property type="molecule type" value="Genomic_DNA"/>
</dbReference>
<accession>A0A9D9ILX3</accession>
<dbReference type="PROSITE" id="PS52050">
    <property type="entry name" value="WYL"/>
    <property type="match status" value="1"/>
</dbReference>
<feature type="domain" description="Schlafen AlbA-2" evidence="1">
    <location>
        <begin position="626"/>
        <end position="788"/>
    </location>
</feature>
<dbReference type="InterPro" id="IPR007421">
    <property type="entry name" value="Schlafen_AlbA_2_dom"/>
</dbReference>
<comment type="caution">
    <text evidence="3">The sequence shown here is derived from an EMBL/GenBank/DDBJ whole genome shotgun (WGS) entry which is preliminary data.</text>
</comment>
<evidence type="ECO:0000313" key="3">
    <source>
        <dbReference type="EMBL" id="MBO8474471.1"/>
    </source>
</evidence>
<evidence type="ECO:0000259" key="2">
    <source>
        <dbReference type="Pfam" id="PF13280"/>
    </source>
</evidence>
<feature type="domain" description="WYL" evidence="2">
    <location>
        <begin position="810"/>
        <end position="875"/>
    </location>
</feature>
<evidence type="ECO:0000259" key="1">
    <source>
        <dbReference type="Pfam" id="PF04326"/>
    </source>
</evidence>
<organism evidence="3 4">
    <name type="scientific">Candidatus Cryptobacteroides faecigallinarum</name>
    <dbReference type="NCBI Taxonomy" id="2840763"/>
    <lineage>
        <taxon>Bacteria</taxon>
        <taxon>Pseudomonadati</taxon>
        <taxon>Bacteroidota</taxon>
        <taxon>Bacteroidia</taxon>
        <taxon>Bacteroidales</taxon>
        <taxon>Candidatus Cryptobacteroides</taxon>
    </lineage>
</organism>
<protein>
    <submittedName>
        <fullName evidence="3">WYL domain-containing protein</fullName>
    </submittedName>
</protein>
<gene>
    <name evidence="3" type="ORF">IAB91_04160</name>
</gene>
<dbReference type="Proteomes" id="UP000823757">
    <property type="component" value="Unassembled WGS sequence"/>
</dbReference>
<dbReference type="InterPro" id="IPR038461">
    <property type="entry name" value="Schlafen_AlbA_2_dom_sf"/>
</dbReference>
<dbReference type="AlphaFoldDB" id="A0A9D9ILX3"/>
<evidence type="ECO:0000313" key="4">
    <source>
        <dbReference type="Proteomes" id="UP000823757"/>
    </source>
</evidence>
<dbReference type="Pfam" id="PF13280">
    <property type="entry name" value="WYL"/>
    <property type="match status" value="1"/>
</dbReference>
<name>A0A9D9ILX3_9BACT</name>
<dbReference type="Gene3D" id="3.30.950.30">
    <property type="entry name" value="Schlafen, AAA domain"/>
    <property type="match status" value="1"/>
</dbReference>
<reference evidence="3" key="2">
    <citation type="journal article" date="2021" name="PeerJ">
        <title>Extensive microbial diversity within the chicken gut microbiome revealed by metagenomics and culture.</title>
        <authorList>
            <person name="Gilroy R."/>
            <person name="Ravi A."/>
            <person name="Getino M."/>
            <person name="Pursley I."/>
            <person name="Horton D.L."/>
            <person name="Alikhan N.F."/>
            <person name="Baker D."/>
            <person name="Gharbi K."/>
            <person name="Hall N."/>
            <person name="Watson M."/>
            <person name="Adriaenssens E.M."/>
            <person name="Foster-Nyarko E."/>
            <person name="Jarju S."/>
            <person name="Secka A."/>
            <person name="Antonio M."/>
            <person name="Oren A."/>
            <person name="Chaudhuri R.R."/>
            <person name="La Ragione R."/>
            <person name="Hildebrand F."/>
            <person name="Pallen M.J."/>
        </authorList>
    </citation>
    <scope>NUCLEOTIDE SEQUENCE</scope>
    <source>
        <strain evidence="3">B1-13419</strain>
    </source>
</reference>
<dbReference type="InterPro" id="IPR026881">
    <property type="entry name" value="WYL_dom"/>
</dbReference>
<dbReference type="Pfam" id="PF04326">
    <property type="entry name" value="SLFN_AlbA_2"/>
    <property type="match status" value="1"/>
</dbReference>
<proteinExistence type="predicted"/>